<keyword evidence="4" id="KW-1185">Reference proteome</keyword>
<dbReference type="SUPFAM" id="SSF53448">
    <property type="entry name" value="Nucleotide-diphospho-sugar transferases"/>
    <property type="match status" value="1"/>
</dbReference>
<proteinExistence type="predicted"/>
<name>A0A1Y5RQK4_9PROT</name>
<dbReference type="EMBL" id="FWFR01000001">
    <property type="protein sequence ID" value="SLN23016.1"/>
    <property type="molecule type" value="Genomic_DNA"/>
</dbReference>
<dbReference type="InterPro" id="IPR029044">
    <property type="entry name" value="Nucleotide-diphossugar_trans"/>
</dbReference>
<dbReference type="EC" id="2.4.2.53" evidence="3"/>
<dbReference type="GO" id="GO:0099621">
    <property type="term" value="F:undecaprenyl-phosphate 4-deoxy-4-formamido-L-arabinose transferase activity"/>
    <property type="evidence" value="ECO:0007669"/>
    <property type="project" value="UniProtKB-EC"/>
</dbReference>
<accession>A0A1Y5RQK4</accession>
<keyword evidence="3" id="KW-0328">Glycosyltransferase</keyword>
<dbReference type="Gene3D" id="3.90.550.10">
    <property type="entry name" value="Spore Coat Polysaccharide Biosynthesis Protein SpsA, Chain A"/>
    <property type="match status" value="1"/>
</dbReference>
<reference evidence="3 4" key="1">
    <citation type="submission" date="2017-03" db="EMBL/GenBank/DDBJ databases">
        <authorList>
            <person name="Afonso C.L."/>
            <person name="Miller P.J."/>
            <person name="Scott M.A."/>
            <person name="Spackman E."/>
            <person name="Goraichik I."/>
            <person name="Dimitrov K.M."/>
            <person name="Suarez D.L."/>
            <person name="Swayne D.E."/>
        </authorList>
    </citation>
    <scope>NUCLEOTIDE SEQUENCE [LARGE SCALE GENOMIC DNA]</scope>
    <source>
        <strain evidence="3 4">CECT 7691</strain>
    </source>
</reference>
<sequence>MLMYNEAKIAERNLRELASYLATTMNAGQGYEIVVVDDGSRDGTAEILARLAAEGLPLRVASHPVNLGRGFGVRTGFAASRGAYVIYLDSDLSYSPDHIPALLAPLANGTADITLASAYHPDGSIENVPGLRLAVSRLGNRILTWGLRRRFHTVTCLVRGFRREVLETLVLTSGDKDIHLEILTKGMLLGFRVEEVPARLRWRDRDRASGTGIGAIFRMTETISSHLLYSYMMQPGLIARAPLYVLGALVIAGSLLFLYNFVARLAGLGGVPDESLYAAIRGSIVDGQVTLSIVAISALFAIQLVSLVYLAKVNRKHYEELYYLLSVVNARVKALEGKKD</sequence>
<keyword evidence="1" id="KW-0472">Membrane</keyword>
<dbReference type="PANTHER" id="PTHR48090:SF7">
    <property type="entry name" value="RFBJ PROTEIN"/>
    <property type="match status" value="1"/>
</dbReference>
<dbReference type="CDD" id="cd04179">
    <property type="entry name" value="DPM_DPG-synthase_like"/>
    <property type="match status" value="1"/>
</dbReference>
<evidence type="ECO:0000313" key="3">
    <source>
        <dbReference type="EMBL" id="SLN23016.1"/>
    </source>
</evidence>
<protein>
    <submittedName>
        <fullName evidence="3">Undecaprenyl-phosphate 4-deoxy-4-formamido-L-arabinose transferase</fullName>
        <ecNumber evidence="3">2.4.2.53</ecNumber>
    </submittedName>
</protein>
<keyword evidence="1" id="KW-0812">Transmembrane</keyword>
<keyword evidence="1" id="KW-1133">Transmembrane helix</keyword>
<gene>
    <name evidence="3" type="primary">arnC_1</name>
    <name evidence="3" type="ORF">OCH7691_00619</name>
</gene>
<feature type="transmembrane region" description="Helical" evidence="1">
    <location>
        <begin position="289"/>
        <end position="311"/>
    </location>
</feature>
<evidence type="ECO:0000313" key="4">
    <source>
        <dbReference type="Proteomes" id="UP000193200"/>
    </source>
</evidence>
<feature type="domain" description="Glycosyltransferase 2-like" evidence="2">
    <location>
        <begin position="3"/>
        <end position="168"/>
    </location>
</feature>
<dbReference type="Proteomes" id="UP000193200">
    <property type="component" value="Unassembled WGS sequence"/>
</dbReference>
<dbReference type="PANTHER" id="PTHR48090">
    <property type="entry name" value="UNDECAPRENYL-PHOSPHATE 4-DEOXY-4-FORMAMIDO-L-ARABINOSE TRANSFERASE-RELATED"/>
    <property type="match status" value="1"/>
</dbReference>
<dbReference type="AlphaFoldDB" id="A0A1Y5RQK4"/>
<evidence type="ECO:0000256" key="1">
    <source>
        <dbReference type="SAM" id="Phobius"/>
    </source>
</evidence>
<dbReference type="InParanoid" id="A0A1Y5RQK4"/>
<keyword evidence="3" id="KW-0808">Transferase</keyword>
<dbReference type="Pfam" id="PF00535">
    <property type="entry name" value="Glycos_transf_2"/>
    <property type="match status" value="1"/>
</dbReference>
<dbReference type="InterPro" id="IPR001173">
    <property type="entry name" value="Glyco_trans_2-like"/>
</dbReference>
<dbReference type="InterPro" id="IPR050256">
    <property type="entry name" value="Glycosyltransferase_2"/>
</dbReference>
<organism evidence="3 4">
    <name type="scientific">Oceanibacterium hippocampi</name>
    <dbReference type="NCBI Taxonomy" id="745714"/>
    <lineage>
        <taxon>Bacteria</taxon>
        <taxon>Pseudomonadati</taxon>
        <taxon>Pseudomonadota</taxon>
        <taxon>Alphaproteobacteria</taxon>
        <taxon>Sneathiellales</taxon>
        <taxon>Sneathiellaceae</taxon>
        <taxon>Oceanibacterium</taxon>
    </lineage>
</organism>
<evidence type="ECO:0000259" key="2">
    <source>
        <dbReference type="Pfam" id="PF00535"/>
    </source>
</evidence>
<feature type="transmembrane region" description="Helical" evidence="1">
    <location>
        <begin position="241"/>
        <end position="262"/>
    </location>
</feature>